<dbReference type="PROSITE" id="PS50943">
    <property type="entry name" value="HTH_CROC1"/>
    <property type="match status" value="1"/>
</dbReference>
<dbReference type="RefSeq" id="WP_420359230.1">
    <property type="nucleotide sequence ID" value="NZ_BAAAKA010000005.1"/>
</dbReference>
<dbReference type="InterPro" id="IPR001387">
    <property type="entry name" value="Cro/C1-type_HTH"/>
</dbReference>
<dbReference type="SMART" id="SM00530">
    <property type="entry name" value="HTH_XRE"/>
    <property type="match status" value="1"/>
</dbReference>
<evidence type="ECO:0000259" key="1">
    <source>
        <dbReference type="PROSITE" id="PS50943"/>
    </source>
</evidence>
<dbReference type="CDD" id="cd00093">
    <property type="entry name" value="HTH_XRE"/>
    <property type="match status" value="1"/>
</dbReference>
<evidence type="ECO:0000313" key="3">
    <source>
        <dbReference type="Proteomes" id="UP000316298"/>
    </source>
</evidence>
<dbReference type="Gene3D" id="1.10.357.10">
    <property type="entry name" value="Tetracycline Repressor, domain 2"/>
    <property type="match status" value="1"/>
</dbReference>
<dbReference type="AlphaFoldDB" id="A0A542E9Z7"/>
<keyword evidence="3" id="KW-1185">Reference proteome</keyword>
<feature type="domain" description="HTH cro/C1-type" evidence="1">
    <location>
        <begin position="40"/>
        <end position="82"/>
    </location>
</feature>
<comment type="caution">
    <text evidence="2">The sequence shown here is derived from an EMBL/GenBank/DDBJ whole genome shotgun (WGS) entry which is preliminary data.</text>
</comment>
<sequence length="332" mass="36785">MPELEPGDGPPVARARGSLGHALKKLLLRAEHSGRSIKVESLARRVNVSQASLYAYLSGKTLPRARALDLLLTELEVPDADRRWYRDLRDDIAVRFPARPKAGAADAGPPLIELMLVDGSVEVAEIVDGAGLPDEETTLAGPHVIEQLGERVHVDAHRTMHRVDFRRRIRATTAGVRRFSYAFECEPDSGLRRVIVESHDDTVVSKVIQVGRSSYVFHFDLPEPLDAGRTADLSFSLVTFENPSDQPGDIYGKRQFVATERVELSVEFAPEVAPAEVTWFIAAFPLGNFPDGFTFPAENVLTPEPDGSYQKTFTSTDLPEGRIVGLRWNYQK</sequence>
<accession>A0A542E9Z7</accession>
<dbReference type="Proteomes" id="UP000316298">
    <property type="component" value="Unassembled WGS sequence"/>
</dbReference>
<evidence type="ECO:0000313" key="2">
    <source>
        <dbReference type="EMBL" id="TQJ12119.1"/>
    </source>
</evidence>
<dbReference type="EMBL" id="VFMM01000002">
    <property type="protein sequence ID" value="TQJ12119.1"/>
    <property type="molecule type" value="Genomic_DNA"/>
</dbReference>
<organism evidence="2 3">
    <name type="scientific">Kribbella jejuensis</name>
    <dbReference type="NCBI Taxonomy" id="236068"/>
    <lineage>
        <taxon>Bacteria</taxon>
        <taxon>Bacillati</taxon>
        <taxon>Actinomycetota</taxon>
        <taxon>Actinomycetes</taxon>
        <taxon>Propionibacteriales</taxon>
        <taxon>Kribbellaceae</taxon>
        <taxon>Kribbella</taxon>
    </lineage>
</organism>
<name>A0A542E9Z7_9ACTN</name>
<reference evidence="2 3" key="1">
    <citation type="submission" date="2019-06" db="EMBL/GenBank/DDBJ databases">
        <title>Sequencing the genomes of 1000 actinobacteria strains.</title>
        <authorList>
            <person name="Klenk H.-P."/>
        </authorList>
    </citation>
    <scope>NUCLEOTIDE SEQUENCE [LARGE SCALE GENOMIC DNA]</scope>
    <source>
        <strain evidence="2 3">DSM 17305</strain>
    </source>
</reference>
<protein>
    <recommendedName>
        <fullName evidence="1">HTH cro/C1-type domain-containing protein</fullName>
    </recommendedName>
</protein>
<proteinExistence type="predicted"/>
<gene>
    <name evidence="2" type="ORF">FB475_5047</name>
</gene>